<dbReference type="SUPFAM" id="SSF89796">
    <property type="entry name" value="CoA-transferase family III (CaiB/BaiF)"/>
    <property type="match status" value="1"/>
</dbReference>
<dbReference type="EMBL" id="FPAW01000010">
    <property type="protein sequence ID" value="SFT85976.1"/>
    <property type="molecule type" value="Genomic_DNA"/>
</dbReference>
<evidence type="ECO:0000313" key="1">
    <source>
        <dbReference type="EMBL" id="SFT85976.1"/>
    </source>
</evidence>
<accession>A0A1I7BFI9</accession>
<dbReference type="Pfam" id="PF02515">
    <property type="entry name" value="CoA_transf_3"/>
    <property type="match status" value="1"/>
</dbReference>
<name>A0A1I7BFI9_9RHOB</name>
<proteinExistence type="predicted"/>
<dbReference type="Proteomes" id="UP000182466">
    <property type="component" value="Unassembled WGS sequence"/>
</dbReference>
<evidence type="ECO:0000313" key="2">
    <source>
        <dbReference type="Proteomes" id="UP000182466"/>
    </source>
</evidence>
<keyword evidence="1" id="KW-0808">Transferase</keyword>
<keyword evidence="2" id="KW-1185">Reference proteome</keyword>
<dbReference type="Gene3D" id="3.30.1540.10">
    <property type="entry name" value="formyl-coa transferase, domain 3"/>
    <property type="match status" value="1"/>
</dbReference>
<organism evidence="1 2">
    <name type="scientific">Sedimentitalea nanhaiensis</name>
    <dbReference type="NCBI Taxonomy" id="999627"/>
    <lineage>
        <taxon>Bacteria</taxon>
        <taxon>Pseudomonadati</taxon>
        <taxon>Pseudomonadota</taxon>
        <taxon>Alphaproteobacteria</taxon>
        <taxon>Rhodobacterales</taxon>
        <taxon>Paracoccaceae</taxon>
        <taxon>Sedimentitalea</taxon>
    </lineage>
</organism>
<gene>
    <name evidence="1" type="ORF">SAMN05216236_11011</name>
</gene>
<dbReference type="InterPro" id="IPR023606">
    <property type="entry name" value="CoA-Trfase_III_dom_1_sf"/>
</dbReference>
<dbReference type="Gene3D" id="3.40.50.10540">
    <property type="entry name" value="Crotonobetainyl-coa:carnitine coa-transferase, domain 1"/>
    <property type="match status" value="1"/>
</dbReference>
<dbReference type="AlphaFoldDB" id="A0A1I7BFI9"/>
<sequence>MFRIAGREDQNDDPRYANPATRMRYSEEIYCILEKMIADRTVEEWRRALDVAAIPVQKANTKQGLLDDEQPMATGFRQSAVQILQSSAGCFHMARRCRALAAVLQPRAG</sequence>
<dbReference type="OrthoDB" id="9797653at2"/>
<protein>
    <submittedName>
        <fullName evidence="1">CoA-transferase family III</fullName>
    </submittedName>
</protein>
<dbReference type="GO" id="GO:0016740">
    <property type="term" value="F:transferase activity"/>
    <property type="evidence" value="ECO:0007669"/>
    <property type="project" value="UniProtKB-KW"/>
</dbReference>
<dbReference type="InterPro" id="IPR003673">
    <property type="entry name" value="CoA-Trfase_fam_III"/>
</dbReference>
<reference evidence="1 2" key="1">
    <citation type="submission" date="2016-10" db="EMBL/GenBank/DDBJ databases">
        <authorList>
            <person name="de Groot N.N."/>
        </authorList>
    </citation>
    <scope>NUCLEOTIDE SEQUENCE [LARGE SCALE GENOMIC DNA]</scope>
    <source>
        <strain evidence="1 2">CGMCC 1.10959</strain>
    </source>
</reference>
<dbReference type="InterPro" id="IPR044855">
    <property type="entry name" value="CoA-Trfase_III_dom3_sf"/>
</dbReference>